<evidence type="ECO:0000256" key="2">
    <source>
        <dbReference type="SAM" id="Phobius"/>
    </source>
</evidence>
<evidence type="ECO:0000256" key="1">
    <source>
        <dbReference type="SAM" id="MobiDB-lite"/>
    </source>
</evidence>
<evidence type="ECO:0000313" key="3">
    <source>
        <dbReference type="EMBL" id="QHU22233.1"/>
    </source>
</evidence>
<keyword evidence="2" id="KW-0812">Transmembrane</keyword>
<feature type="region of interest" description="Disordered" evidence="1">
    <location>
        <begin position="193"/>
        <end position="215"/>
    </location>
</feature>
<proteinExistence type="predicted"/>
<organism evidence="3">
    <name type="scientific">viral metagenome</name>
    <dbReference type="NCBI Taxonomy" id="1070528"/>
    <lineage>
        <taxon>unclassified sequences</taxon>
        <taxon>metagenomes</taxon>
        <taxon>organismal metagenomes</taxon>
    </lineage>
</organism>
<keyword evidence="2" id="KW-1133">Transmembrane helix</keyword>
<feature type="compositionally biased region" description="Polar residues" evidence="1">
    <location>
        <begin position="195"/>
        <end position="209"/>
    </location>
</feature>
<keyword evidence="2" id="KW-0472">Membrane</keyword>
<reference evidence="3" key="1">
    <citation type="journal article" date="2020" name="Nature">
        <title>Giant virus diversity and host interactions through global metagenomics.</title>
        <authorList>
            <person name="Schulz F."/>
            <person name="Roux S."/>
            <person name="Paez-Espino D."/>
            <person name="Jungbluth S."/>
            <person name="Walsh D.A."/>
            <person name="Denef V.J."/>
            <person name="McMahon K.D."/>
            <person name="Konstantinidis K.T."/>
            <person name="Eloe-Fadrosh E.A."/>
            <person name="Kyrpides N.C."/>
            <person name="Woyke T."/>
        </authorList>
    </citation>
    <scope>NUCLEOTIDE SEQUENCE</scope>
    <source>
        <strain evidence="3">GVMAG-S-3300013286-35</strain>
    </source>
</reference>
<sequence length="215" mass="22558">MGTNAIRISSLTDMASGNITVFSPTDPINGELNCHLRRRLAASGTTGISVSVNIDIVGDTSPAMTLLTSMSNNATVLNQVLAPYENNLASVSGLSLTTIQSGMVLVPPVTAAAVGPALPVAGIAVGAVLGALLLFGAAAGLSRRAQNQRINKLKKDLTVPPIDEKKAEIIYYTNVLYEKHVIETKSKKIHVIESSPKTSPRNSTDSPRSISDIIL</sequence>
<dbReference type="AlphaFoldDB" id="A0A6C0KY98"/>
<feature type="transmembrane region" description="Helical" evidence="2">
    <location>
        <begin position="117"/>
        <end position="141"/>
    </location>
</feature>
<protein>
    <submittedName>
        <fullName evidence="3">Uncharacterized protein</fullName>
    </submittedName>
</protein>
<name>A0A6C0KY98_9ZZZZ</name>
<accession>A0A6C0KY98</accession>
<dbReference type="EMBL" id="MN741002">
    <property type="protein sequence ID" value="QHU22233.1"/>
    <property type="molecule type" value="Genomic_DNA"/>
</dbReference>